<evidence type="ECO:0000313" key="2">
    <source>
        <dbReference type="EMBL" id="KAK0708353.1"/>
    </source>
</evidence>
<dbReference type="EMBL" id="JAUKUA010000006">
    <property type="protein sequence ID" value="KAK0708353.1"/>
    <property type="molecule type" value="Genomic_DNA"/>
</dbReference>
<dbReference type="Proteomes" id="UP001172102">
    <property type="component" value="Unassembled WGS sequence"/>
</dbReference>
<evidence type="ECO:0000256" key="1">
    <source>
        <dbReference type="SAM" id="MobiDB-lite"/>
    </source>
</evidence>
<proteinExistence type="predicted"/>
<feature type="compositionally biased region" description="Basic and acidic residues" evidence="1">
    <location>
        <begin position="1"/>
        <end position="10"/>
    </location>
</feature>
<sequence>MLGQRSRREAGQQTQQHQHLNFTLEPKPKSVRLNCLKQVRVVSPGGQLACPTALPNRPARSSREQTSHLRPIRQESVAASSGFLSLWKLCLTPTTLVPSTLHERLCPPKALILCQIDLSGVTLAARRRAQEASRPKLIPGVPQQFLLALCRPRVPFAQERQTRPDQTRLPQHQRQPKRQQGDLEQLELLKDLDSPPIPTAPSVPRYFHLLRIAPRLIRHPAPPCGPSAKQTFLAY</sequence>
<reference evidence="2" key="1">
    <citation type="submission" date="2023-06" db="EMBL/GenBank/DDBJ databases">
        <title>Genome-scale phylogeny and comparative genomics of the fungal order Sordariales.</title>
        <authorList>
            <consortium name="Lawrence Berkeley National Laboratory"/>
            <person name="Hensen N."/>
            <person name="Bonometti L."/>
            <person name="Westerberg I."/>
            <person name="Brannstrom I.O."/>
            <person name="Guillou S."/>
            <person name="Cros-Aarteil S."/>
            <person name="Calhoun S."/>
            <person name="Haridas S."/>
            <person name="Kuo A."/>
            <person name="Mondo S."/>
            <person name="Pangilinan J."/>
            <person name="Riley R."/>
            <person name="Labutti K."/>
            <person name="Andreopoulos B."/>
            <person name="Lipzen A."/>
            <person name="Chen C."/>
            <person name="Yanf M."/>
            <person name="Daum C."/>
            <person name="Ng V."/>
            <person name="Clum A."/>
            <person name="Steindorff A."/>
            <person name="Ohm R."/>
            <person name="Martin F."/>
            <person name="Silar P."/>
            <person name="Natvig D."/>
            <person name="Lalanne C."/>
            <person name="Gautier V."/>
            <person name="Ament-Velasquez S.L."/>
            <person name="Kruys A."/>
            <person name="Hutchinson M.I."/>
            <person name="Powell A.J."/>
            <person name="Barry K."/>
            <person name="Miller A.N."/>
            <person name="Grigoriev I.V."/>
            <person name="Debuchy R."/>
            <person name="Gladieux P."/>
            <person name="Thoren M.H."/>
            <person name="Johannesson H."/>
        </authorList>
    </citation>
    <scope>NUCLEOTIDE SEQUENCE</scope>
    <source>
        <strain evidence="2">SMH4607-1</strain>
    </source>
</reference>
<evidence type="ECO:0000313" key="3">
    <source>
        <dbReference type="Proteomes" id="UP001172102"/>
    </source>
</evidence>
<gene>
    <name evidence="2" type="ORF">B0H67DRAFT_338329</name>
</gene>
<keyword evidence="3" id="KW-1185">Reference proteome</keyword>
<feature type="region of interest" description="Disordered" evidence="1">
    <location>
        <begin position="1"/>
        <end position="23"/>
    </location>
</feature>
<feature type="region of interest" description="Disordered" evidence="1">
    <location>
        <begin position="158"/>
        <end position="180"/>
    </location>
</feature>
<accession>A0AA40A305</accession>
<name>A0AA40A305_9PEZI</name>
<protein>
    <submittedName>
        <fullName evidence="2">Uncharacterized protein</fullName>
    </submittedName>
</protein>
<comment type="caution">
    <text evidence="2">The sequence shown here is derived from an EMBL/GenBank/DDBJ whole genome shotgun (WGS) entry which is preliminary data.</text>
</comment>
<organism evidence="2 3">
    <name type="scientific">Lasiosphaeris hirsuta</name>
    <dbReference type="NCBI Taxonomy" id="260670"/>
    <lineage>
        <taxon>Eukaryota</taxon>
        <taxon>Fungi</taxon>
        <taxon>Dikarya</taxon>
        <taxon>Ascomycota</taxon>
        <taxon>Pezizomycotina</taxon>
        <taxon>Sordariomycetes</taxon>
        <taxon>Sordariomycetidae</taxon>
        <taxon>Sordariales</taxon>
        <taxon>Lasiosphaeriaceae</taxon>
        <taxon>Lasiosphaeris</taxon>
    </lineage>
</organism>
<dbReference type="AlphaFoldDB" id="A0AA40A305"/>
<feature type="compositionally biased region" description="Polar residues" evidence="1">
    <location>
        <begin position="11"/>
        <end position="21"/>
    </location>
</feature>